<evidence type="ECO:0000256" key="6">
    <source>
        <dbReference type="SAM" id="Phobius"/>
    </source>
</evidence>
<dbReference type="GO" id="GO:0016020">
    <property type="term" value="C:membrane"/>
    <property type="evidence" value="ECO:0007669"/>
    <property type="project" value="UniProtKB-SubCell"/>
</dbReference>
<keyword evidence="3 6" id="KW-1133">Transmembrane helix</keyword>
<feature type="transmembrane region" description="Helical" evidence="6">
    <location>
        <begin position="307"/>
        <end position="327"/>
    </location>
</feature>
<proteinExistence type="predicted"/>
<evidence type="ECO:0000259" key="8">
    <source>
        <dbReference type="Pfam" id="PF00662"/>
    </source>
</evidence>
<dbReference type="PANTHER" id="PTHR42829:SF2">
    <property type="entry name" value="NADH-UBIQUINONE OXIDOREDUCTASE CHAIN 5"/>
    <property type="match status" value="1"/>
</dbReference>
<feature type="transmembrane region" description="Helical" evidence="6">
    <location>
        <begin position="339"/>
        <end position="356"/>
    </location>
</feature>
<dbReference type="Gene3D" id="1.20.5.2700">
    <property type="match status" value="1"/>
</dbReference>
<feature type="transmembrane region" description="Helical" evidence="6">
    <location>
        <begin position="180"/>
        <end position="200"/>
    </location>
</feature>
<evidence type="ECO:0000313" key="12">
    <source>
        <dbReference type="Proteomes" id="UP001431572"/>
    </source>
</evidence>
<dbReference type="InterPro" id="IPR003945">
    <property type="entry name" value="NU5C-like"/>
</dbReference>
<accession>A0A8T7LV06</accession>
<evidence type="ECO:0000256" key="3">
    <source>
        <dbReference type="ARBA" id="ARBA00022989"/>
    </source>
</evidence>
<feature type="transmembrane region" description="Helical" evidence="6">
    <location>
        <begin position="377"/>
        <end position="396"/>
    </location>
</feature>
<feature type="transmembrane region" description="Helical" evidence="6">
    <location>
        <begin position="272"/>
        <end position="295"/>
    </location>
</feature>
<feature type="domain" description="NADH-Ubiquinone oxidoreductase (complex I) chain 5 N-terminal" evidence="8">
    <location>
        <begin position="64"/>
        <end position="119"/>
    </location>
</feature>
<organism evidence="9 11">
    <name type="scientific">Candidatus Chlorohelix allophototropha</name>
    <dbReference type="NCBI Taxonomy" id="3003348"/>
    <lineage>
        <taxon>Bacteria</taxon>
        <taxon>Bacillati</taxon>
        <taxon>Chloroflexota</taxon>
        <taxon>Chloroflexia</taxon>
        <taxon>Candidatus Chloroheliales</taxon>
        <taxon>Candidatus Chloroheliaceae</taxon>
        <taxon>Candidatus Chlorohelix</taxon>
    </lineage>
</organism>
<dbReference type="PRINTS" id="PR01434">
    <property type="entry name" value="NADHDHGNASE5"/>
</dbReference>
<dbReference type="GO" id="GO:0015990">
    <property type="term" value="P:electron transport coupled proton transport"/>
    <property type="evidence" value="ECO:0007669"/>
    <property type="project" value="TreeGrafter"/>
</dbReference>
<dbReference type="Pfam" id="PF00662">
    <property type="entry name" value="Proton_antipo_N"/>
    <property type="match status" value="1"/>
</dbReference>
<dbReference type="InterPro" id="IPR001750">
    <property type="entry name" value="ND/Mrp_TM"/>
</dbReference>
<dbReference type="PRINTS" id="PR01435">
    <property type="entry name" value="NPOXDRDTASE5"/>
</dbReference>
<dbReference type="Proteomes" id="UP000521676">
    <property type="component" value="Unassembled WGS sequence"/>
</dbReference>
<dbReference type="NCBIfam" id="NF005141">
    <property type="entry name" value="PRK06590.1"/>
    <property type="match status" value="1"/>
</dbReference>
<feature type="transmembrane region" description="Helical" evidence="6">
    <location>
        <begin position="426"/>
        <end position="449"/>
    </location>
</feature>
<dbReference type="Proteomes" id="UP001431572">
    <property type="component" value="Chromosome 1"/>
</dbReference>
<sequence length="646" mass="69423">MAEAIGLVVLFPLLGFLAIALLGNSLSEKGAAYLACAAVGFAFLAALASIPAVYDPKDVFSYTWTQAGNWKFSFGLLADPLSVFMCLIVTGVGFLIHLYSIGYMTGEHGEPEADYRRFFAYMNLFVFSMLLLVTSNNFIFLLVGWAGVGLSSFLLIGFYKDKPSAVKAARKALVMNTIGDVGLLLGIFVIILNTGAATYYNAFRGAEFAADGGWRDIASILLLIAAVAKSAQLPLHTWLPDAMEGPTPVSALIHAATMVTAGVYLITRAHPIFAYSEVALIAIPVIGAASAVYAATCAITQTDIKRVLAYSTMSQLGYMFMAAGAGAYEAAMFHLLTHAFFKALLFLSAGAVIHAIGGEQDIRKMGGLGKQLPLARWTFLIGALSISGIPVFSGFFSKEAIFAAYPLFGGKEAQVGFGLNETGHIILGWVALLVAIMTAAYMFRLYFLVFSGPKAKNYHPHKSPLTMKLPLVVLGALSVVGGFVYVPGAYNLLEKWFEKAHDFGATTPSRWLSIPYETIEWTNVIGAVGAAIIGWFIAYGIFGRAERVAPSNEVRGFAAFLQNGWYLDKLYYAVVATPVVWVSKLLTKQADKDVAEALDWGIGGSLWAGSKLIRKTETGYVRNYALGILVGAVALLAYVLVAAIQR</sequence>
<gene>
    <name evidence="9" type="primary">nuoL</name>
    <name evidence="9" type="ORF">HXX08_08250</name>
    <name evidence="10" type="ORF">OZ401_000993</name>
</gene>
<dbReference type="RefSeq" id="WP_341469608.1">
    <property type="nucleotide sequence ID" value="NZ_CP128399.1"/>
</dbReference>
<feature type="transmembrane region" description="Helical" evidence="6">
    <location>
        <begin position="521"/>
        <end position="542"/>
    </location>
</feature>
<dbReference type="InterPro" id="IPR018393">
    <property type="entry name" value="NADHpl_OxRdtase_5_subgr"/>
</dbReference>
<feature type="transmembrane region" description="Helical" evidence="6">
    <location>
        <begin position="469"/>
        <end position="490"/>
    </location>
</feature>
<dbReference type="InterPro" id="IPR001516">
    <property type="entry name" value="Proton_antipo_N"/>
</dbReference>
<dbReference type="EMBL" id="JACATZ010000001">
    <property type="protein sequence ID" value="NWJ45854.1"/>
    <property type="molecule type" value="Genomic_DNA"/>
</dbReference>
<evidence type="ECO:0000256" key="1">
    <source>
        <dbReference type="ARBA" id="ARBA00004127"/>
    </source>
</evidence>
<evidence type="ECO:0000259" key="7">
    <source>
        <dbReference type="Pfam" id="PF00361"/>
    </source>
</evidence>
<protein>
    <submittedName>
        <fullName evidence="9">NADH-quinone oxidoreductase subunit L</fullName>
    </submittedName>
</protein>
<feature type="transmembrane region" description="Helical" evidence="6">
    <location>
        <begin position="624"/>
        <end position="644"/>
    </location>
</feature>
<evidence type="ECO:0000313" key="9">
    <source>
        <dbReference type="EMBL" id="NWJ45854.1"/>
    </source>
</evidence>
<dbReference type="NCBIfam" id="TIGR01974">
    <property type="entry name" value="NDH_I_L"/>
    <property type="match status" value="1"/>
</dbReference>
<reference evidence="9 11" key="1">
    <citation type="submission" date="2020-06" db="EMBL/GenBank/DDBJ databases">
        <title>Anoxygenic phototrophic Chloroflexota member uses a Type I reaction center.</title>
        <authorList>
            <person name="Tsuji J.M."/>
            <person name="Shaw N.A."/>
            <person name="Nagashima S."/>
            <person name="Venkiteswaran J."/>
            <person name="Schiff S.L."/>
            <person name="Hanada S."/>
            <person name="Tank M."/>
            <person name="Neufeld J.D."/>
        </authorList>
    </citation>
    <scope>NUCLEOTIDE SEQUENCE [LARGE SCALE GENOMIC DNA]</scope>
    <source>
        <strain evidence="9">L227-S17</strain>
    </source>
</reference>
<dbReference type="GO" id="GO:0042773">
    <property type="term" value="P:ATP synthesis coupled electron transport"/>
    <property type="evidence" value="ECO:0007669"/>
    <property type="project" value="InterPro"/>
</dbReference>
<dbReference type="Pfam" id="PF00361">
    <property type="entry name" value="Proton_antipo_M"/>
    <property type="match status" value="1"/>
</dbReference>
<keyword evidence="12" id="KW-1185">Reference proteome</keyword>
<dbReference type="GO" id="GO:0012505">
    <property type="term" value="C:endomembrane system"/>
    <property type="evidence" value="ECO:0007669"/>
    <property type="project" value="UniProtKB-SubCell"/>
</dbReference>
<dbReference type="GO" id="GO:0008137">
    <property type="term" value="F:NADH dehydrogenase (ubiquinone) activity"/>
    <property type="evidence" value="ECO:0007669"/>
    <property type="project" value="InterPro"/>
</dbReference>
<feature type="transmembrane region" description="Helical" evidence="6">
    <location>
        <begin position="115"/>
        <end position="133"/>
    </location>
</feature>
<evidence type="ECO:0000256" key="4">
    <source>
        <dbReference type="ARBA" id="ARBA00023136"/>
    </source>
</evidence>
<dbReference type="GO" id="GO:0003954">
    <property type="term" value="F:NADH dehydrogenase activity"/>
    <property type="evidence" value="ECO:0007669"/>
    <property type="project" value="TreeGrafter"/>
</dbReference>
<dbReference type="AlphaFoldDB" id="A0A8T7LV06"/>
<evidence type="ECO:0000256" key="5">
    <source>
        <dbReference type="RuleBase" id="RU000320"/>
    </source>
</evidence>
<feature type="transmembrane region" description="Helical" evidence="6">
    <location>
        <begin position="81"/>
        <end position="103"/>
    </location>
</feature>
<feature type="transmembrane region" description="Helical" evidence="6">
    <location>
        <begin position="31"/>
        <end position="54"/>
    </location>
</feature>
<comment type="subcellular location">
    <subcellularLocation>
        <location evidence="1">Endomembrane system</location>
        <topology evidence="1">Multi-pass membrane protein</topology>
    </subcellularLocation>
    <subcellularLocation>
        <location evidence="5">Membrane</location>
        <topology evidence="5">Multi-pass membrane protein</topology>
    </subcellularLocation>
</comment>
<feature type="transmembrane region" description="Helical" evidence="6">
    <location>
        <begin position="6"/>
        <end position="24"/>
    </location>
</feature>
<feature type="transmembrane region" description="Helical" evidence="6">
    <location>
        <begin position="139"/>
        <end position="159"/>
    </location>
</feature>
<evidence type="ECO:0000256" key="2">
    <source>
        <dbReference type="ARBA" id="ARBA00022692"/>
    </source>
</evidence>
<feature type="domain" description="NADH:quinone oxidoreductase/Mrp antiporter transmembrane" evidence="7">
    <location>
        <begin position="135"/>
        <end position="404"/>
    </location>
</feature>
<reference evidence="10" key="2">
    <citation type="journal article" date="2024" name="Nature">
        <title>Anoxygenic phototroph of the Chloroflexota uses a type I reaction centre.</title>
        <authorList>
            <person name="Tsuji J.M."/>
            <person name="Shaw N.A."/>
            <person name="Nagashima S."/>
            <person name="Venkiteswaran J.J."/>
            <person name="Schiff S.L."/>
            <person name="Watanabe T."/>
            <person name="Fukui M."/>
            <person name="Hanada S."/>
            <person name="Tank M."/>
            <person name="Neufeld J.D."/>
        </authorList>
    </citation>
    <scope>NUCLEOTIDE SEQUENCE</scope>
    <source>
        <strain evidence="10">L227-S17</strain>
    </source>
</reference>
<keyword evidence="2 5" id="KW-0812">Transmembrane</keyword>
<dbReference type="PANTHER" id="PTHR42829">
    <property type="entry name" value="NADH-UBIQUINONE OXIDOREDUCTASE CHAIN 5"/>
    <property type="match status" value="1"/>
</dbReference>
<dbReference type="EMBL" id="CP128399">
    <property type="protein sequence ID" value="WJW67718.1"/>
    <property type="molecule type" value="Genomic_DNA"/>
</dbReference>
<name>A0A8T7LV06_9CHLR</name>
<evidence type="ECO:0000313" key="11">
    <source>
        <dbReference type="Proteomes" id="UP000521676"/>
    </source>
</evidence>
<keyword evidence="4 6" id="KW-0472">Membrane</keyword>
<evidence type="ECO:0000313" key="10">
    <source>
        <dbReference type="EMBL" id="WJW67718.1"/>
    </source>
</evidence>